<protein>
    <submittedName>
        <fullName evidence="1">Uncharacterized protein</fullName>
    </submittedName>
</protein>
<proteinExistence type="predicted"/>
<name>B5CQC5_9FIRM</name>
<accession>B5CQC5</accession>
<reference evidence="1 2" key="1">
    <citation type="submission" date="2008-08" db="EMBL/GenBank/DDBJ databases">
        <title>Draft genome sequence of Ruminococcus lactaris ATCC 29176.</title>
        <authorList>
            <person name="Sudarsanam P."/>
            <person name="Ley R."/>
            <person name="Guruge J."/>
            <person name="Turnbaugh P.J."/>
            <person name="Mahowald M."/>
            <person name="Liep D."/>
            <person name="Gordon J."/>
        </authorList>
    </citation>
    <scope>NUCLEOTIDE SEQUENCE [LARGE SCALE GENOMIC DNA]</scope>
    <source>
        <strain evidence="1 2">ATCC 29176</strain>
    </source>
</reference>
<keyword evidence="2" id="KW-1185">Reference proteome</keyword>
<organism evidence="1 2">
    <name type="scientific">[Ruminococcus] lactaris ATCC 29176</name>
    <dbReference type="NCBI Taxonomy" id="471875"/>
    <lineage>
        <taxon>Bacteria</taxon>
        <taxon>Bacillati</taxon>
        <taxon>Bacillota</taxon>
        <taxon>Clostridia</taxon>
        <taxon>Lachnospirales</taxon>
        <taxon>Lachnospiraceae</taxon>
        <taxon>Mediterraneibacter</taxon>
    </lineage>
</organism>
<dbReference type="Proteomes" id="UP000003254">
    <property type="component" value="Unassembled WGS sequence"/>
</dbReference>
<evidence type="ECO:0000313" key="2">
    <source>
        <dbReference type="Proteomes" id="UP000003254"/>
    </source>
</evidence>
<reference evidence="1 2" key="2">
    <citation type="submission" date="2008-08" db="EMBL/GenBank/DDBJ databases">
        <authorList>
            <person name="Fulton L."/>
            <person name="Clifton S."/>
            <person name="Fulton B."/>
            <person name="Xu J."/>
            <person name="Minx P."/>
            <person name="Pepin K.H."/>
            <person name="Johnson M."/>
            <person name="Bhonagiri V."/>
            <person name="Nash W.E."/>
            <person name="Mardis E.R."/>
            <person name="Wilson R.K."/>
        </authorList>
    </citation>
    <scope>NUCLEOTIDE SEQUENCE [LARGE SCALE GENOMIC DNA]</scope>
    <source>
        <strain evidence="1 2">ATCC 29176</strain>
    </source>
</reference>
<dbReference type="HOGENOM" id="CLU_3188647_0_0_9"/>
<gene>
    <name evidence="1" type="ORF">RUMLAC_01670</name>
</gene>
<comment type="caution">
    <text evidence="1">The sequence shown here is derived from an EMBL/GenBank/DDBJ whole genome shotgun (WGS) entry which is preliminary data.</text>
</comment>
<evidence type="ECO:0000313" key="1">
    <source>
        <dbReference type="EMBL" id="EDY32572.1"/>
    </source>
</evidence>
<dbReference type="EMBL" id="ABOU02000036">
    <property type="protein sequence ID" value="EDY32572.1"/>
    <property type="molecule type" value="Genomic_DNA"/>
</dbReference>
<sequence>MIFDRLKLRNKSTDCYCKAGKTRFNEHTVMMYVQLVWFLFSQEVFW</sequence>
<dbReference type="AlphaFoldDB" id="B5CQC5"/>